<protein>
    <submittedName>
        <fullName evidence="1">Uncharacterized protein</fullName>
    </submittedName>
</protein>
<keyword evidence="2" id="KW-1185">Reference proteome</keyword>
<comment type="caution">
    <text evidence="1">The sequence shown here is derived from an EMBL/GenBank/DDBJ whole genome shotgun (WGS) entry which is preliminary data.</text>
</comment>
<reference evidence="1" key="1">
    <citation type="journal article" date="2023" name="Plant J.">
        <title>Genome sequences and population genomics provide insights into the demographic history, inbreeding, and mutation load of two 'living fossil' tree species of Dipteronia.</title>
        <authorList>
            <person name="Feng Y."/>
            <person name="Comes H.P."/>
            <person name="Chen J."/>
            <person name="Zhu S."/>
            <person name="Lu R."/>
            <person name="Zhang X."/>
            <person name="Li P."/>
            <person name="Qiu J."/>
            <person name="Olsen K.M."/>
            <person name="Qiu Y."/>
        </authorList>
    </citation>
    <scope>NUCLEOTIDE SEQUENCE</scope>
    <source>
        <strain evidence="1">NBL</strain>
    </source>
</reference>
<name>A0AAE0EFF9_9ROSI</name>
<evidence type="ECO:0000313" key="2">
    <source>
        <dbReference type="Proteomes" id="UP001281410"/>
    </source>
</evidence>
<sequence length="117" mass="13429">MHGMTALLSYNRNHIDFIDSKYKKETFIKAYTPVIYGINEPNMWSKTNGIPIQCPDFKKQRGKPKKKRNLQSGEVRIGRTTKLRRTYVVVRCGKCGLDGHNIATCDKRVVMSRVGKP</sequence>
<dbReference type="Proteomes" id="UP001281410">
    <property type="component" value="Unassembled WGS sequence"/>
</dbReference>
<proteinExistence type="predicted"/>
<organism evidence="1 2">
    <name type="scientific">Dipteronia sinensis</name>
    <dbReference type="NCBI Taxonomy" id="43782"/>
    <lineage>
        <taxon>Eukaryota</taxon>
        <taxon>Viridiplantae</taxon>
        <taxon>Streptophyta</taxon>
        <taxon>Embryophyta</taxon>
        <taxon>Tracheophyta</taxon>
        <taxon>Spermatophyta</taxon>
        <taxon>Magnoliopsida</taxon>
        <taxon>eudicotyledons</taxon>
        <taxon>Gunneridae</taxon>
        <taxon>Pentapetalae</taxon>
        <taxon>rosids</taxon>
        <taxon>malvids</taxon>
        <taxon>Sapindales</taxon>
        <taxon>Sapindaceae</taxon>
        <taxon>Hippocastanoideae</taxon>
        <taxon>Acereae</taxon>
        <taxon>Dipteronia</taxon>
    </lineage>
</organism>
<accession>A0AAE0EFF9</accession>
<dbReference type="AlphaFoldDB" id="A0AAE0EFF9"/>
<dbReference type="EMBL" id="JANJYJ010000003">
    <property type="protein sequence ID" value="KAK3224515.1"/>
    <property type="molecule type" value="Genomic_DNA"/>
</dbReference>
<gene>
    <name evidence="1" type="ORF">Dsin_011540</name>
</gene>
<evidence type="ECO:0000313" key="1">
    <source>
        <dbReference type="EMBL" id="KAK3224515.1"/>
    </source>
</evidence>